<keyword evidence="1" id="KW-0732">Signal</keyword>
<dbReference type="SMART" id="SM00034">
    <property type="entry name" value="CLECT"/>
    <property type="match status" value="1"/>
</dbReference>
<name>A0A9W3BBJ7_BIOGL</name>
<evidence type="ECO:0000313" key="4">
    <source>
        <dbReference type="RefSeq" id="XP_055896949.1"/>
    </source>
</evidence>
<dbReference type="Gene3D" id="3.10.100.10">
    <property type="entry name" value="Mannose-Binding Protein A, subunit A"/>
    <property type="match status" value="1"/>
</dbReference>
<dbReference type="SUPFAM" id="SSF56436">
    <property type="entry name" value="C-type lectin-like"/>
    <property type="match status" value="1"/>
</dbReference>
<dbReference type="SUPFAM" id="SSF57414">
    <property type="entry name" value="Hairpin loop containing domain-like"/>
    <property type="match status" value="1"/>
</dbReference>
<dbReference type="Proteomes" id="UP001165740">
    <property type="component" value="Chromosome 9"/>
</dbReference>
<gene>
    <name evidence="4" type="primary">LOC106078340</name>
</gene>
<feature type="domain" description="C-type lectin" evidence="2">
    <location>
        <begin position="123"/>
        <end position="239"/>
    </location>
</feature>
<dbReference type="PROSITE" id="PS50041">
    <property type="entry name" value="C_TYPE_LECTIN_2"/>
    <property type="match status" value="1"/>
</dbReference>
<feature type="chain" id="PRO_5040927685" evidence="1">
    <location>
        <begin position="19"/>
        <end position="245"/>
    </location>
</feature>
<dbReference type="InterPro" id="IPR016187">
    <property type="entry name" value="CTDL_fold"/>
</dbReference>
<evidence type="ECO:0000256" key="1">
    <source>
        <dbReference type="SAM" id="SignalP"/>
    </source>
</evidence>
<dbReference type="GeneID" id="106078340"/>
<evidence type="ECO:0000313" key="3">
    <source>
        <dbReference type="Proteomes" id="UP001165740"/>
    </source>
</evidence>
<feature type="signal peptide" evidence="1">
    <location>
        <begin position="1"/>
        <end position="18"/>
    </location>
</feature>
<dbReference type="AlphaFoldDB" id="A0A9W3BBJ7"/>
<reference evidence="4" key="1">
    <citation type="submission" date="2025-08" db="UniProtKB">
        <authorList>
            <consortium name="RefSeq"/>
        </authorList>
    </citation>
    <scope>IDENTIFICATION</scope>
</reference>
<evidence type="ECO:0000259" key="2">
    <source>
        <dbReference type="PROSITE" id="PS50041"/>
    </source>
</evidence>
<proteinExistence type="predicted"/>
<dbReference type="Pfam" id="PF00059">
    <property type="entry name" value="Lectin_C"/>
    <property type="match status" value="1"/>
</dbReference>
<sequence length="245" mass="27873">MALLVLIYLFVFVCATLSQETYMTFVKHTLRWAWPTLLGPARSVRSRLDCAIHCLQSFPSSCHGYLYNESTKICKPSSGLSPYSSPEPSDGDFYFNDSQSSYPDFRHHTLLNETQSVSAYAGYFTKPLTYTEAQATCQSMHSHLFVAKSVIKYFLFLNITTKEYSDWIGLDDLANEGRFVWADDGQEIDVYMKSYLFVSPQPDGQRNENCVYKTSIHDTVKALTFNDANCSLTFSYVCEVDLSLI</sequence>
<dbReference type="CDD" id="cd00037">
    <property type="entry name" value="CLECT"/>
    <property type="match status" value="1"/>
</dbReference>
<dbReference type="InterPro" id="IPR001304">
    <property type="entry name" value="C-type_lectin-like"/>
</dbReference>
<dbReference type="PANTHER" id="PTHR22801">
    <property type="entry name" value="LITHOSTATHINE"/>
    <property type="match status" value="1"/>
</dbReference>
<dbReference type="OMA" id="RDFICES"/>
<protein>
    <submittedName>
        <fullName evidence="4">Uncharacterized protein LOC106078340 isoform X1</fullName>
    </submittedName>
</protein>
<dbReference type="PANTHER" id="PTHR22801:SF63">
    <property type="entry name" value="C-TYPE LECTIN DOMAIN-CONTAINING PROTEIN"/>
    <property type="match status" value="1"/>
</dbReference>
<dbReference type="OrthoDB" id="418245at2759"/>
<dbReference type="RefSeq" id="XP_055896949.1">
    <property type="nucleotide sequence ID" value="XM_056040974.1"/>
</dbReference>
<dbReference type="InterPro" id="IPR016186">
    <property type="entry name" value="C-type_lectin-like/link_sf"/>
</dbReference>
<accession>A0A9W3BBJ7</accession>
<organism evidence="3 4">
    <name type="scientific">Biomphalaria glabrata</name>
    <name type="common">Bloodfluke planorb</name>
    <name type="synonym">Freshwater snail</name>
    <dbReference type="NCBI Taxonomy" id="6526"/>
    <lineage>
        <taxon>Eukaryota</taxon>
        <taxon>Metazoa</taxon>
        <taxon>Spiralia</taxon>
        <taxon>Lophotrochozoa</taxon>
        <taxon>Mollusca</taxon>
        <taxon>Gastropoda</taxon>
        <taxon>Heterobranchia</taxon>
        <taxon>Euthyneura</taxon>
        <taxon>Panpulmonata</taxon>
        <taxon>Hygrophila</taxon>
        <taxon>Lymnaeoidea</taxon>
        <taxon>Planorbidae</taxon>
        <taxon>Biomphalaria</taxon>
    </lineage>
</organism>
<dbReference type="InterPro" id="IPR050801">
    <property type="entry name" value="Ca-Dep_Lectins_ImmuneDev"/>
</dbReference>
<keyword evidence="3" id="KW-1185">Reference proteome</keyword>